<proteinExistence type="predicted"/>
<evidence type="ECO:0000313" key="1">
    <source>
        <dbReference type="EMBL" id="MBX18898.1"/>
    </source>
</evidence>
<accession>A0A2P2LLP5</accession>
<name>A0A2P2LLP5_RHIMU</name>
<protein>
    <submittedName>
        <fullName evidence="1">Uncharacterized protein</fullName>
    </submittedName>
</protein>
<dbReference type="EMBL" id="GGEC01038414">
    <property type="protein sequence ID" value="MBX18898.1"/>
    <property type="molecule type" value="Transcribed_RNA"/>
</dbReference>
<sequence length="17" mass="1944">MLDLSLGCCMQICSDRR</sequence>
<reference evidence="1" key="1">
    <citation type="submission" date="2018-02" db="EMBL/GenBank/DDBJ databases">
        <title>Rhizophora mucronata_Transcriptome.</title>
        <authorList>
            <person name="Meera S.P."/>
            <person name="Sreeshan A."/>
            <person name="Augustine A."/>
        </authorList>
    </citation>
    <scope>NUCLEOTIDE SEQUENCE</scope>
    <source>
        <tissue evidence="1">Leaf</tissue>
    </source>
</reference>
<organism evidence="1">
    <name type="scientific">Rhizophora mucronata</name>
    <name type="common">Asiatic mangrove</name>
    <dbReference type="NCBI Taxonomy" id="61149"/>
    <lineage>
        <taxon>Eukaryota</taxon>
        <taxon>Viridiplantae</taxon>
        <taxon>Streptophyta</taxon>
        <taxon>Embryophyta</taxon>
        <taxon>Tracheophyta</taxon>
        <taxon>Spermatophyta</taxon>
        <taxon>Magnoliopsida</taxon>
        <taxon>eudicotyledons</taxon>
        <taxon>Gunneridae</taxon>
        <taxon>Pentapetalae</taxon>
        <taxon>rosids</taxon>
        <taxon>fabids</taxon>
        <taxon>Malpighiales</taxon>
        <taxon>Rhizophoraceae</taxon>
        <taxon>Rhizophora</taxon>
    </lineage>
</organism>
<dbReference type="AlphaFoldDB" id="A0A2P2LLP5"/>